<proteinExistence type="inferred from homology"/>
<dbReference type="GO" id="GO:0005886">
    <property type="term" value="C:plasma membrane"/>
    <property type="evidence" value="ECO:0007669"/>
    <property type="project" value="UniProtKB-SubCell"/>
</dbReference>
<feature type="transmembrane region" description="Helical" evidence="7">
    <location>
        <begin position="163"/>
        <end position="189"/>
    </location>
</feature>
<evidence type="ECO:0000256" key="6">
    <source>
        <dbReference type="ARBA" id="ARBA00023136"/>
    </source>
</evidence>
<evidence type="ECO:0000256" key="1">
    <source>
        <dbReference type="ARBA" id="ARBA00004651"/>
    </source>
</evidence>
<dbReference type="GO" id="GO:0015204">
    <property type="term" value="F:urea transmembrane transporter activity"/>
    <property type="evidence" value="ECO:0007669"/>
    <property type="project" value="InterPro"/>
</dbReference>
<dbReference type="PANTHER" id="PTHR10464">
    <property type="entry name" value="UREA TRANSPORTER"/>
    <property type="match status" value="1"/>
</dbReference>
<comment type="similarity">
    <text evidence="2">Belongs to the urea transporter family.</text>
</comment>
<organism evidence="8 9">
    <name type="scientific">Pseudomonas gingeri</name>
    <dbReference type="NCBI Taxonomy" id="117681"/>
    <lineage>
        <taxon>Bacteria</taxon>
        <taxon>Pseudomonadati</taxon>
        <taxon>Pseudomonadota</taxon>
        <taxon>Gammaproteobacteria</taxon>
        <taxon>Pseudomonadales</taxon>
        <taxon>Pseudomonadaceae</taxon>
        <taxon>Pseudomonas</taxon>
    </lineage>
</organism>
<dbReference type="InterPro" id="IPR004937">
    <property type="entry name" value="Urea_transporter"/>
</dbReference>
<sequence>MRSNHFNPHCPDWATALLNGFSQVVLQRHPLCGLCCLLAILIGTPGLVGGALLGGLAGLLTAQRRGYPKAERQAGLYSYNGVLLGLLISLQGSWSVLLPLLITAAGGLSAILVRHWRVYAGERLPAYTAPFVLLGWALLAFAIPHRVAALPMPDISLVDLPRAALNGFGQIMFLADPMAGALIMTGLLLANRRAALWALLGSCTGLAFSLCTAPSLALAGLGGYSAALTALALSQQPWQPRLTLTGIVLTILLATGFNVLGLPPLTAPFVLACWLARAGARTLLPTRLAH</sequence>
<dbReference type="Gene3D" id="1.10.3430.10">
    <property type="entry name" value="Ammonium transporter AmtB like domains"/>
    <property type="match status" value="1"/>
</dbReference>
<keyword evidence="5 7" id="KW-1133">Transmembrane helix</keyword>
<feature type="transmembrane region" description="Helical" evidence="7">
    <location>
        <begin position="37"/>
        <end position="62"/>
    </location>
</feature>
<dbReference type="Pfam" id="PF03253">
    <property type="entry name" value="UT"/>
    <property type="match status" value="1"/>
</dbReference>
<name>A0A7Y7YF59_9PSED</name>
<keyword evidence="3" id="KW-1003">Cell membrane</keyword>
<accession>A0A7Y7YF59</accession>
<evidence type="ECO:0000256" key="4">
    <source>
        <dbReference type="ARBA" id="ARBA00022692"/>
    </source>
</evidence>
<dbReference type="EMBL" id="JACAQD010000030">
    <property type="protein sequence ID" value="NWC35334.1"/>
    <property type="molecule type" value="Genomic_DNA"/>
</dbReference>
<feature type="transmembrane region" description="Helical" evidence="7">
    <location>
        <begin position="125"/>
        <end position="143"/>
    </location>
</feature>
<protein>
    <submittedName>
        <fullName evidence="8">Urea transporter</fullName>
    </submittedName>
</protein>
<feature type="transmembrane region" description="Helical" evidence="7">
    <location>
        <begin position="96"/>
        <end position="113"/>
    </location>
</feature>
<reference evidence="8 9" key="1">
    <citation type="submission" date="2020-04" db="EMBL/GenBank/DDBJ databases">
        <title>Molecular characterization of pseudomonads from Agaricus bisporus reveal novel blotch 2 pathogens in Western Europe.</title>
        <authorList>
            <person name="Taparia T."/>
            <person name="Krijger M."/>
            <person name="Haynes E."/>
            <person name="Elpinstone J.G."/>
            <person name="Noble R."/>
            <person name="Van Der Wolf J."/>
        </authorList>
    </citation>
    <scope>NUCLEOTIDE SEQUENCE [LARGE SCALE GENOMIC DNA]</scope>
    <source>
        <strain evidence="8 9">IPO3737</strain>
    </source>
</reference>
<evidence type="ECO:0000256" key="3">
    <source>
        <dbReference type="ARBA" id="ARBA00022475"/>
    </source>
</evidence>
<dbReference type="RefSeq" id="WP_177060469.1">
    <property type="nucleotide sequence ID" value="NZ_JACAPS010000030.1"/>
</dbReference>
<feature type="transmembrane region" description="Helical" evidence="7">
    <location>
        <begin position="242"/>
        <end position="275"/>
    </location>
</feature>
<dbReference type="InterPro" id="IPR029020">
    <property type="entry name" value="Ammonium/urea_transptr"/>
</dbReference>
<evidence type="ECO:0000313" key="9">
    <source>
        <dbReference type="Proteomes" id="UP000520592"/>
    </source>
</evidence>
<feature type="transmembrane region" description="Helical" evidence="7">
    <location>
        <begin position="196"/>
        <end position="222"/>
    </location>
</feature>
<evidence type="ECO:0000256" key="5">
    <source>
        <dbReference type="ARBA" id="ARBA00022989"/>
    </source>
</evidence>
<gene>
    <name evidence="8" type="ORF">HX876_23390</name>
</gene>
<dbReference type="AlphaFoldDB" id="A0A7Y7YF59"/>
<keyword evidence="6 7" id="KW-0472">Membrane</keyword>
<comment type="caution">
    <text evidence="8">The sequence shown here is derived from an EMBL/GenBank/DDBJ whole genome shotgun (WGS) entry which is preliminary data.</text>
</comment>
<keyword evidence="4 7" id="KW-0812">Transmembrane</keyword>
<evidence type="ECO:0000256" key="7">
    <source>
        <dbReference type="SAM" id="Phobius"/>
    </source>
</evidence>
<evidence type="ECO:0000256" key="2">
    <source>
        <dbReference type="ARBA" id="ARBA00005914"/>
    </source>
</evidence>
<dbReference type="PANTHER" id="PTHR10464:SF4">
    <property type="entry name" value="UREA TRANSPORTER"/>
    <property type="match status" value="1"/>
</dbReference>
<evidence type="ECO:0000313" key="8">
    <source>
        <dbReference type="EMBL" id="NWC35334.1"/>
    </source>
</evidence>
<dbReference type="Proteomes" id="UP000520592">
    <property type="component" value="Unassembled WGS sequence"/>
</dbReference>
<comment type="subcellular location">
    <subcellularLocation>
        <location evidence="1">Cell membrane</location>
        <topology evidence="1">Multi-pass membrane protein</topology>
    </subcellularLocation>
</comment>